<protein>
    <recommendedName>
        <fullName evidence="8">Cytidylate kinase</fullName>
        <shortName evidence="8">CK</shortName>
        <ecNumber evidence="8">2.7.4.25</ecNumber>
    </recommendedName>
    <alternativeName>
        <fullName evidence="8">Cytidine monophosphate kinase</fullName>
        <shortName evidence="8">CMP kinase</shortName>
    </alternativeName>
</protein>
<reference evidence="10 11" key="1">
    <citation type="submission" date="2023-07" db="EMBL/GenBank/DDBJ databases">
        <title>Description of novel actinomycetes strains, isolated from tidal flat sediment.</title>
        <authorList>
            <person name="Lu C."/>
        </authorList>
    </citation>
    <scope>NUCLEOTIDE SEQUENCE [LARGE SCALE GENOMIC DNA]</scope>
    <source>
        <strain evidence="10 11">SYSU T00b441</strain>
    </source>
</reference>
<gene>
    <name evidence="8 10" type="primary">cmk</name>
    <name evidence="10" type="ORF">Q6348_10825</name>
</gene>
<evidence type="ECO:0000313" key="11">
    <source>
        <dbReference type="Proteomes" id="UP001232536"/>
    </source>
</evidence>
<dbReference type="InterPro" id="IPR011994">
    <property type="entry name" value="Cytidylate_kinase_dom"/>
</dbReference>
<evidence type="ECO:0000256" key="4">
    <source>
        <dbReference type="ARBA" id="ARBA00022777"/>
    </source>
</evidence>
<comment type="catalytic activity">
    <reaction evidence="7 8">
        <text>CMP + ATP = CDP + ADP</text>
        <dbReference type="Rhea" id="RHEA:11600"/>
        <dbReference type="ChEBI" id="CHEBI:30616"/>
        <dbReference type="ChEBI" id="CHEBI:58069"/>
        <dbReference type="ChEBI" id="CHEBI:60377"/>
        <dbReference type="ChEBI" id="CHEBI:456216"/>
        <dbReference type="EC" id="2.7.4.25"/>
    </reaction>
</comment>
<dbReference type="CDD" id="cd02020">
    <property type="entry name" value="CMPK"/>
    <property type="match status" value="1"/>
</dbReference>
<keyword evidence="2 8" id="KW-0808">Transferase</keyword>
<name>A0ABT9D9V6_9CELL</name>
<feature type="domain" description="Cytidylate kinase" evidence="9">
    <location>
        <begin position="8"/>
        <end position="230"/>
    </location>
</feature>
<comment type="subcellular location">
    <subcellularLocation>
        <location evidence="8">Cytoplasm</location>
    </subcellularLocation>
</comment>
<evidence type="ECO:0000256" key="6">
    <source>
        <dbReference type="ARBA" id="ARBA00047615"/>
    </source>
</evidence>
<evidence type="ECO:0000256" key="5">
    <source>
        <dbReference type="ARBA" id="ARBA00022840"/>
    </source>
</evidence>
<organism evidence="10 11">
    <name type="scientific">Actinotalea lenta</name>
    <dbReference type="NCBI Taxonomy" id="3064654"/>
    <lineage>
        <taxon>Bacteria</taxon>
        <taxon>Bacillati</taxon>
        <taxon>Actinomycetota</taxon>
        <taxon>Actinomycetes</taxon>
        <taxon>Micrococcales</taxon>
        <taxon>Cellulomonadaceae</taxon>
        <taxon>Actinotalea</taxon>
    </lineage>
</organism>
<dbReference type="InterPro" id="IPR027417">
    <property type="entry name" value="P-loop_NTPase"/>
</dbReference>
<sequence length="235" mass="25034">MTRTPLVVAVDGPSGSGKSSVSRQVAAQLDLAYLDTGAMYRAATWRCVQRGVDLMDTALVADTVRSMVLQLDLNPRFPSFVVDGVDVGVAIRAPEISAVVSQVATNLEVRADLGERQRRVIAVERTPDGFSGGRGIVVEGRDITTVIAPDADVRLLLTASEEARLARRAREVHGTDDAAALEATREHVVDRDARDSTVVEFRTAADGVVTVDSSGLDLEQTVQAVLALVEDVAGR</sequence>
<dbReference type="EC" id="2.7.4.25" evidence="8"/>
<evidence type="ECO:0000256" key="7">
    <source>
        <dbReference type="ARBA" id="ARBA00048478"/>
    </source>
</evidence>
<evidence type="ECO:0000259" key="9">
    <source>
        <dbReference type="Pfam" id="PF02224"/>
    </source>
</evidence>
<dbReference type="Gene3D" id="3.40.50.300">
    <property type="entry name" value="P-loop containing nucleotide triphosphate hydrolases"/>
    <property type="match status" value="1"/>
</dbReference>
<dbReference type="SUPFAM" id="SSF52540">
    <property type="entry name" value="P-loop containing nucleoside triphosphate hydrolases"/>
    <property type="match status" value="1"/>
</dbReference>
<comment type="similarity">
    <text evidence="1 8">Belongs to the cytidylate kinase family. Type 1 subfamily.</text>
</comment>
<evidence type="ECO:0000256" key="3">
    <source>
        <dbReference type="ARBA" id="ARBA00022741"/>
    </source>
</evidence>
<evidence type="ECO:0000256" key="2">
    <source>
        <dbReference type="ARBA" id="ARBA00022679"/>
    </source>
</evidence>
<keyword evidence="5 8" id="KW-0067">ATP-binding</keyword>
<dbReference type="RefSeq" id="WP_304601300.1">
    <property type="nucleotide sequence ID" value="NZ_JAUQYO010000001.1"/>
</dbReference>
<proteinExistence type="inferred from homology"/>
<comment type="caution">
    <text evidence="10">The sequence shown here is derived from an EMBL/GenBank/DDBJ whole genome shotgun (WGS) entry which is preliminary data.</text>
</comment>
<dbReference type="Pfam" id="PF02224">
    <property type="entry name" value="Cytidylate_kin"/>
    <property type="match status" value="1"/>
</dbReference>
<feature type="binding site" evidence="8">
    <location>
        <begin position="12"/>
        <end position="20"/>
    </location>
    <ligand>
        <name>ATP</name>
        <dbReference type="ChEBI" id="CHEBI:30616"/>
    </ligand>
</feature>
<dbReference type="EMBL" id="JAUQYP010000001">
    <property type="protein sequence ID" value="MDO8107689.1"/>
    <property type="molecule type" value="Genomic_DNA"/>
</dbReference>
<evidence type="ECO:0000313" key="10">
    <source>
        <dbReference type="EMBL" id="MDO8107689.1"/>
    </source>
</evidence>
<keyword evidence="4 8" id="KW-0418">Kinase</keyword>
<comment type="catalytic activity">
    <reaction evidence="6 8">
        <text>dCMP + ATP = dCDP + ADP</text>
        <dbReference type="Rhea" id="RHEA:25094"/>
        <dbReference type="ChEBI" id="CHEBI:30616"/>
        <dbReference type="ChEBI" id="CHEBI:57566"/>
        <dbReference type="ChEBI" id="CHEBI:58593"/>
        <dbReference type="ChEBI" id="CHEBI:456216"/>
        <dbReference type="EC" id="2.7.4.25"/>
    </reaction>
</comment>
<keyword evidence="8" id="KW-0963">Cytoplasm</keyword>
<accession>A0ABT9D9V6</accession>
<evidence type="ECO:0000256" key="8">
    <source>
        <dbReference type="HAMAP-Rule" id="MF_00238"/>
    </source>
</evidence>
<dbReference type="InterPro" id="IPR003136">
    <property type="entry name" value="Cytidylate_kin"/>
</dbReference>
<keyword evidence="3 8" id="KW-0547">Nucleotide-binding</keyword>
<dbReference type="NCBIfam" id="TIGR00017">
    <property type="entry name" value="cmk"/>
    <property type="match status" value="1"/>
</dbReference>
<dbReference type="Proteomes" id="UP001232536">
    <property type="component" value="Unassembled WGS sequence"/>
</dbReference>
<keyword evidence="11" id="KW-1185">Reference proteome</keyword>
<evidence type="ECO:0000256" key="1">
    <source>
        <dbReference type="ARBA" id="ARBA00009427"/>
    </source>
</evidence>
<dbReference type="HAMAP" id="MF_00238">
    <property type="entry name" value="Cytidyl_kinase_type1"/>
    <property type="match status" value="1"/>
</dbReference>
<dbReference type="GO" id="GO:0016301">
    <property type="term" value="F:kinase activity"/>
    <property type="evidence" value="ECO:0007669"/>
    <property type="project" value="UniProtKB-KW"/>
</dbReference>